<dbReference type="AlphaFoldDB" id="A0A1C6RF85"/>
<keyword evidence="4" id="KW-1185">Reference proteome</keyword>
<feature type="region of interest" description="Disordered" evidence="1">
    <location>
        <begin position="185"/>
        <end position="222"/>
    </location>
</feature>
<organism evidence="3 4">
    <name type="scientific">Micromonospora nigra</name>
    <dbReference type="NCBI Taxonomy" id="145857"/>
    <lineage>
        <taxon>Bacteria</taxon>
        <taxon>Bacillati</taxon>
        <taxon>Actinomycetota</taxon>
        <taxon>Actinomycetes</taxon>
        <taxon>Micromonosporales</taxon>
        <taxon>Micromonosporaceae</taxon>
        <taxon>Micromonospora</taxon>
    </lineage>
</organism>
<feature type="signal peptide" evidence="2">
    <location>
        <begin position="1"/>
        <end position="21"/>
    </location>
</feature>
<keyword evidence="2" id="KW-0732">Signal</keyword>
<evidence type="ECO:0000313" key="4">
    <source>
        <dbReference type="Proteomes" id="UP000199699"/>
    </source>
</evidence>
<feature type="compositionally biased region" description="Gly residues" evidence="1">
    <location>
        <begin position="206"/>
        <end position="216"/>
    </location>
</feature>
<evidence type="ECO:0008006" key="5">
    <source>
        <dbReference type="Google" id="ProtNLM"/>
    </source>
</evidence>
<dbReference type="EMBL" id="FMHT01000003">
    <property type="protein sequence ID" value="SCL15740.1"/>
    <property type="molecule type" value="Genomic_DNA"/>
</dbReference>
<gene>
    <name evidence="3" type="ORF">GA0070616_0815</name>
</gene>
<evidence type="ECO:0000256" key="2">
    <source>
        <dbReference type="SAM" id="SignalP"/>
    </source>
</evidence>
<evidence type="ECO:0000313" key="3">
    <source>
        <dbReference type="EMBL" id="SCL15740.1"/>
    </source>
</evidence>
<proteinExistence type="predicted"/>
<dbReference type="Proteomes" id="UP000199699">
    <property type="component" value="Unassembled WGS sequence"/>
</dbReference>
<reference evidence="3 4" key="1">
    <citation type="submission" date="2016-06" db="EMBL/GenBank/DDBJ databases">
        <authorList>
            <person name="Kjaerup R.B."/>
            <person name="Dalgaard T.S."/>
            <person name="Juul-Madsen H.R."/>
        </authorList>
    </citation>
    <scope>NUCLEOTIDE SEQUENCE [LARGE SCALE GENOMIC DNA]</scope>
    <source>
        <strain evidence="3 4">DSM 43818</strain>
    </source>
</reference>
<dbReference type="STRING" id="145857.GA0070616_0815"/>
<accession>A0A1C6RF85</accession>
<feature type="chain" id="PRO_5008744789" description="BNR repeat-like domain-containing protein" evidence="2">
    <location>
        <begin position="22"/>
        <end position="427"/>
    </location>
</feature>
<evidence type="ECO:0000256" key="1">
    <source>
        <dbReference type="SAM" id="MobiDB-lite"/>
    </source>
</evidence>
<feature type="compositionally biased region" description="Low complexity" evidence="1">
    <location>
        <begin position="191"/>
        <end position="205"/>
    </location>
</feature>
<name>A0A1C6RF85_9ACTN</name>
<protein>
    <recommendedName>
        <fullName evidence="5">BNR repeat-like domain-containing protein</fullName>
    </recommendedName>
</protein>
<sequence>MVALTAVVLSGVLAAAGCRGASPAPAPLRPAWQPAVLPVPPGPPGVPVVRDAAACMGRFYAAGAVRDAAGGTRPALWSSADAVTWSAAAVRAVSFYGAQNVLYAVACRGRSVVAVGAKSGGVHGNPRVSAWRVAGGALVEVPAEFEVFGGPEAVAVSRVAGAPAGWLVAGSRVAGAAVWSWSPPDGGPLAVTTPGGTSTPDPSGVPGRGAAPGAGEPGAAELEPPAALPELAGDGRGRTTAHDVVAVPDGWLVVGDLLPPDGTGFLPVAWTSTDGRGWRRWPLPSAGAGGAAGGDGGSVRRVVLAGAAVVAVGPAGAGFAVWRRAAAGWELAARFGAAGPEGATGGGGVRSVVGLAARGARVVAAVSGDGAAVWSSGDAGSSWRPVMVPAERDGVSSVVVGDDRLVLFADGADGFRAWSTGFTKLDS</sequence>